<dbReference type="InterPro" id="IPR007329">
    <property type="entry name" value="FMN-bd"/>
</dbReference>
<evidence type="ECO:0000313" key="7">
    <source>
        <dbReference type="EMBL" id="NHZ90771.1"/>
    </source>
</evidence>
<dbReference type="RefSeq" id="WP_166877686.1">
    <property type="nucleotide sequence ID" value="NZ_WHJH01000020.1"/>
</dbReference>
<protein>
    <submittedName>
        <fullName evidence="7">4Fe-4S binding protein</fullName>
    </submittedName>
</protein>
<comment type="subcellular location">
    <subcellularLocation>
        <location evidence="1">Cell membrane</location>
    </subcellularLocation>
</comment>
<feature type="domain" description="FMN-binding" evidence="6">
    <location>
        <begin position="100"/>
        <end position="194"/>
    </location>
</feature>
<evidence type="ECO:0000256" key="5">
    <source>
        <dbReference type="SAM" id="SignalP"/>
    </source>
</evidence>
<keyword evidence="5" id="KW-0732">Signal</keyword>
<organism evidence="7 8">
    <name type="scientific">Massilia mucilaginosa</name>
    <dbReference type="NCBI Taxonomy" id="2609282"/>
    <lineage>
        <taxon>Bacteria</taxon>
        <taxon>Pseudomonadati</taxon>
        <taxon>Pseudomonadota</taxon>
        <taxon>Betaproteobacteria</taxon>
        <taxon>Burkholderiales</taxon>
        <taxon>Oxalobacteraceae</taxon>
        <taxon>Telluria group</taxon>
        <taxon>Massilia</taxon>
    </lineage>
</organism>
<evidence type="ECO:0000256" key="1">
    <source>
        <dbReference type="ARBA" id="ARBA00004236"/>
    </source>
</evidence>
<dbReference type="PANTHER" id="PTHR30224:SF4">
    <property type="entry name" value="ELECTRON TRANSPORT PROTEIN YCCM-RELATED"/>
    <property type="match status" value="1"/>
</dbReference>
<dbReference type="Proteomes" id="UP000609726">
    <property type="component" value="Unassembled WGS sequence"/>
</dbReference>
<dbReference type="Pfam" id="PF04205">
    <property type="entry name" value="FMN_bind"/>
    <property type="match status" value="1"/>
</dbReference>
<evidence type="ECO:0000256" key="3">
    <source>
        <dbReference type="ARBA" id="ARBA00023136"/>
    </source>
</evidence>
<gene>
    <name evidence="7" type="ORF">F2P45_17330</name>
</gene>
<dbReference type="EMBL" id="WHJH01000020">
    <property type="protein sequence ID" value="NHZ90771.1"/>
    <property type="molecule type" value="Genomic_DNA"/>
</dbReference>
<keyword evidence="3 4" id="KW-0472">Membrane</keyword>
<feature type="chain" id="PRO_5046796286" evidence="5">
    <location>
        <begin position="30"/>
        <end position="734"/>
    </location>
</feature>
<keyword evidence="4" id="KW-0812">Transmembrane</keyword>
<dbReference type="InterPro" id="IPR011399">
    <property type="entry name" value="NosR"/>
</dbReference>
<dbReference type="PANTHER" id="PTHR30224">
    <property type="entry name" value="ELECTRON TRANSPORT PROTEIN"/>
    <property type="match status" value="1"/>
</dbReference>
<evidence type="ECO:0000256" key="2">
    <source>
        <dbReference type="ARBA" id="ARBA00022475"/>
    </source>
</evidence>
<dbReference type="InterPro" id="IPR017896">
    <property type="entry name" value="4Fe4S_Fe-S-bd"/>
</dbReference>
<dbReference type="SUPFAM" id="SSF54862">
    <property type="entry name" value="4Fe-4S ferredoxins"/>
    <property type="match status" value="1"/>
</dbReference>
<keyword evidence="2" id="KW-1003">Cell membrane</keyword>
<evidence type="ECO:0000256" key="4">
    <source>
        <dbReference type="SAM" id="Phobius"/>
    </source>
</evidence>
<feature type="transmembrane region" description="Helical" evidence="4">
    <location>
        <begin position="592"/>
        <end position="612"/>
    </location>
</feature>
<keyword evidence="4" id="KW-1133">Transmembrane helix</keyword>
<reference evidence="7 8" key="1">
    <citation type="submission" date="2019-10" db="EMBL/GenBank/DDBJ databases">
        <title>Taxonomy of Antarctic Massilia spp.: description of Massilia rubra sp. nov., Massilia aquatica sp. nov., Massilia mucilaginosa sp. nov., Massilia frigida sp. nov. isolated from streams, lakes and regoliths.</title>
        <authorList>
            <person name="Holochova P."/>
            <person name="Sedlacek I."/>
            <person name="Kralova S."/>
            <person name="Maslanova I."/>
            <person name="Busse H.-J."/>
            <person name="Stankova E."/>
            <person name="Vrbovska V."/>
            <person name="Kovarovic V."/>
            <person name="Bartak M."/>
            <person name="Svec P."/>
            <person name="Pantucek R."/>
        </authorList>
    </citation>
    <scope>NUCLEOTIDE SEQUENCE [LARGE SCALE GENOMIC DNA]</scope>
    <source>
        <strain evidence="7 8">CCM 8733</strain>
    </source>
</reference>
<feature type="transmembrane region" description="Helical" evidence="4">
    <location>
        <begin position="411"/>
        <end position="430"/>
    </location>
</feature>
<name>A0ABX0NUZ4_9BURK</name>
<dbReference type="InterPro" id="IPR052378">
    <property type="entry name" value="NosR_regulator"/>
</dbReference>
<dbReference type="PIRSF" id="PIRSF036354">
    <property type="entry name" value="NosR"/>
    <property type="match status" value="1"/>
</dbReference>
<evidence type="ECO:0000313" key="8">
    <source>
        <dbReference type="Proteomes" id="UP000609726"/>
    </source>
</evidence>
<dbReference type="SMART" id="SM00900">
    <property type="entry name" value="FMN_bind"/>
    <property type="match status" value="1"/>
</dbReference>
<keyword evidence="8" id="KW-1185">Reference proteome</keyword>
<feature type="transmembrane region" description="Helical" evidence="4">
    <location>
        <begin position="498"/>
        <end position="520"/>
    </location>
</feature>
<proteinExistence type="predicted"/>
<accession>A0ABX0NUZ4</accession>
<dbReference type="Pfam" id="PF12801">
    <property type="entry name" value="Fer4_5"/>
    <property type="match status" value="2"/>
</dbReference>
<feature type="transmembrane region" description="Helical" evidence="4">
    <location>
        <begin position="555"/>
        <end position="572"/>
    </location>
</feature>
<evidence type="ECO:0000259" key="6">
    <source>
        <dbReference type="SMART" id="SM00900"/>
    </source>
</evidence>
<sequence>MRALAILPRLFAAVLLTLLTLLAAGAARASVYSAELSEQLLHGPDLCAEAPCRDVMPQAQKFSVRKGQPSYVEAIAVAPDKSERVVGYVFLSTDVVDIPAYSGKPIITLIGMDTRGIITGVRVLKHSEPILLAGIDESTLLKFIHQYIGKSGDAKLEIGHGDEAGGTVGLDAISGATVTVIAENQVISRSAYEIGRQVGIFKGEVRPPPRYTPLDERLSWQQLLDEGSVMRFPLQRKDVGLTGDATYIDMYFGHLNVPTVGISLLGEPVYRRLMADLKPDEQAIFIIANGEASFKGSGFVRGGIYDRIQVRQDPQSFTFRDTDYLNLYGVHAPGAPAFTESAVFIVRSANFNPAWPWQLTFLANKADPQSGAKTFVHFNAPYWLPARYLEGGRPHIVQPEASWRAIWKSKMVQIGLFLLVLAFTAVMYSQRDRLVRASRRKHKPWISRPRHVLWLVSVVFLGFYLKAQPSITQVLTWFHSLLHQWKWELFLSDPFIFLFWWFIIASVLVWGRGVFCGWLCPFGSLQQLALSLGKAVGLARFQKLLPKPLHDKLKWIKYAIFAILLGVSFYSMEMAEQLAEVEPFKTTFIVGVWNRTWPFWVFIGAILGWSFLSERPYCKYLCPLGAGLAIPGKFRLFGLKRKAECQTCHACAAGCGSHAIDSAGRIDQMECMLCLDCMILYYDDHACPPLVKERKLREKNGDALTPINAAGYFISLDSVRGALKARAASHEDKP</sequence>
<feature type="transmembrane region" description="Helical" evidence="4">
    <location>
        <begin position="451"/>
        <end position="478"/>
    </location>
</feature>
<comment type="caution">
    <text evidence="7">The sequence shown here is derived from an EMBL/GenBank/DDBJ whole genome shotgun (WGS) entry which is preliminary data.</text>
</comment>
<feature type="signal peptide" evidence="5">
    <location>
        <begin position="1"/>
        <end position="29"/>
    </location>
</feature>